<keyword evidence="3" id="KW-1185">Reference proteome</keyword>
<evidence type="ECO:0000256" key="1">
    <source>
        <dbReference type="SAM" id="MobiDB-lite"/>
    </source>
</evidence>
<organism evidence="2 3">
    <name type="scientific">Stigmatella aurantiaca</name>
    <dbReference type="NCBI Taxonomy" id="41"/>
    <lineage>
        <taxon>Bacteria</taxon>
        <taxon>Pseudomonadati</taxon>
        <taxon>Myxococcota</taxon>
        <taxon>Myxococcia</taxon>
        <taxon>Myxococcales</taxon>
        <taxon>Cystobacterineae</taxon>
        <taxon>Archangiaceae</taxon>
        <taxon>Stigmatella</taxon>
    </lineage>
</organism>
<evidence type="ECO:0008006" key="4">
    <source>
        <dbReference type="Google" id="ProtNLM"/>
    </source>
</evidence>
<dbReference type="RefSeq" id="WP_075005936.1">
    <property type="nucleotide sequence ID" value="NZ_FOAP01000003.1"/>
</dbReference>
<evidence type="ECO:0000313" key="2">
    <source>
        <dbReference type="EMBL" id="SEL02843.1"/>
    </source>
</evidence>
<evidence type="ECO:0000313" key="3">
    <source>
        <dbReference type="Proteomes" id="UP000182719"/>
    </source>
</evidence>
<sequence>MTWQYHIETVPYHTHFQKSEATRSLNNFGEEGWELVTAHLKEEAGTLTLFFKRQHPPSPPVSKRIPEPSRKTPPAIVSVKKSRQ</sequence>
<reference evidence="3" key="1">
    <citation type="submission" date="2016-10" db="EMBL/GenBank/DDBJ databases">
        <authorList>
            <person name="Varghese N."/>
            <person name="Submissions S."/>
        </authorList>
    </citation>
    <scope>NUCLEOTIDE SEQUENCE [LARGE SCALE GENOMIC DNA]</scope>
    <source>
        <strain evidence="3">DSM 17044</strain>
    </source>
</reference>
<dbReference type="OrthoDB" id="3215124at2"/>
<protein>
    <recommendedName>
        <fullName evidence="4">DUF4177 domain-containing protein</fullName>
    </recommendedName>
</protein>
<dbReference type="Proteomes" id="UP000182719">
    <property type="component" value="Unassembled WGS sequence"/>
</dbReference>
<dbReference type="AlphaFoldDB" id="A0A1H7LV61"/>
<dbReference type="EMBL" id="FOAP01000003">
    <property type="protein sequence ID" value="SEL02843.1"/>
    <property type="molecule type" value="Genomic_DNA"/>
</dbReference>
<name>A0A1H7LV61_STIAU</name>
<gene>
    <name evidence="2" type="ORF">SAMN05444354_103349</name>
</gene>
<proteinExistence type="predicted"/>
<feature type="region of interest" description="Disordered" evidence="1">
    <location>
        <begin position="50"/>
        <end position="84"/>
    </location>
</feature>
<accession>A0A1H7LV61</accession>